<organism evidence="2 3">
    <name type="scientific">Pleurodeles waltl</name>
    <name type="common">Iberian ribbed newt</name>
    <dbReference type="NCBI Taxonomy" id="8319"/>
    <lineage>
        <taxon>Eukaryota</taxon>
        <taxon>Metazoa</taxon>
        <taxon>Chordata</taxon>
        <taxon>Craniata</taxon>
        <taxon>Vertebrata</taxon>
        <taxon>Euteleostomi</taxon>
        <taxon>Amphibia</taxon>
        <taxon>Batrachia</taxon>
        <taxon>Caudata</taxon>
        <taxon>Salamandroidea</taxon>
        <taxon>Salamandridae</taxon>
        <taxon>Pleurodelinae</taxon>
        <taxon>Pleurodeles</taxon>
    </lineage>
</organism>
<keyword evidence="3" id="KW-1185">Reference proteome</keyword>
<sequence length="106" mass="10945">MSSGCPQHLSVQSTVPLQLDEDCSAGPGGVVPARRDRLNVSAGHANSWEPAVLEIGRGTRRETPALGTCRAGAPLGAKRLGKDSPPGESGQRQHQQGSQEGVPGAR</sequence>
<accession>A0AAV7VJ57</accession>
<evidence type="ECO:0000256" key="1">
    <source>
        <dbReference type="SAM" id="MobiDB-lite"/>
    </source>
</evidence>
<feature type="region of interest" description="Disordered" evidence="1">
    <location>
        <begin position="59"/>
        <end position="106"/>
    </location>
</feature>
<comment type="caution">
    <text evidence="2">The sequence shown here is derived from an EMBL/GenBank/DDBJ whole genome shotgun (WGS) entry which is preliminary data.</text>
</comment>
<proteinExistence type="predicted"/>
<evidence type="ECO:0000313" key="2">
    <source>
        <dbReference type="EMBL" id="KAJ1200946.1"/>
    </source>
</evidence>
<dbReference type="EMBL" id="JANPWB010000003">
    <property type="protein sequence ID" value="KAJ1200946.1"/>
    <property type="molecule type" value="Genomic_DNA"/>
</dbReference>
<dbReference type="AlphaFoldDB" id="A0AAV7VJ57"/>
<feature type="compositionally biased region" description="Polar residues" evidence="1">
    <location>
        <begin position="90"/>
        <end position="99"/>
    </location>
</feature>
<reference evidence="2" key="1">
    <citation type="journal article" date="2022" name="bioRxiv">
        <title>Sequencing and chromosome-scale assembly of the giantPleurodeles waltlgenome.</title>
        <authorList>
            <person name="Brown T."/>
            <person name="Elewa A."/>
            <person name="Iarovenko S."/>
            <person name="Subramanian E."/>
            <person name="Araus A.J."/>
            <person name="Petzold A."/>
            <person name="Susuki M."/>
            <person name="Suzuki K.-i.T."/>
            <person name="Hayashi T."/>
            <person name="Toyoda A."/>
            <person name="Oliveira C."/>
            <person name="Osipova E."/>
            <person name="Leigh N.D."/>
            <person name="Simon A."/>
            <person name="Yun M.H."/>
        </authorList>
    </citation>
    <scope>NUCLEOTIDE SEQUENCE</scope>
    <source>
        <strain evidence="2">20211129_DDA</strain>
        <tissue evidence="2">Liver</tissue>
    </source>
</reference>
<gene>
    <name evidence="2" type="ORF">NDU88_004766</name>
</gene>
<dbReference type="Proteomes" id="UP001066276">
    <property type="component" value="Chromosome 2_1"/>
</dbReference>
<name>A0AAV7VJ57_PLEWA</name>
<protein>
    <submittedName>
        <fullName evidence="2">Uncharacterized protein</fullName>
    </submittedName>
</protein>
<evidence type="ECO:0000313" key="3">
    <source>
        <dbReference type="Proteomes" id="UP001066276"/>
    </source>
</evidence>